<comment type="caution">
    <text evidence="2">The sequence shown here is derived from an EMBL/GenBank/DDBJ whole genome shotgun (WGS) entry which is preliminary data.</text>
</comment>
<sequence length="54" mass="6086">MTGRLSLDTSDIHEYNPFGGTLERNSNQWIRTSSNGNASDQDEIHQPNPVESLR</sequence>
<keyword evidence="3" id="KW-1185">Reference proteome</keyword>
<evidence type="ECO:0000313" key="3">
    <source>
        <dbReference type="Proteomes" id="UP000708208"/>
    </source>
</evidence>
<accession>A0A8J2JMI6</accession>
<feature type="region of interest" description="Disordered" evidence="1">
    <location>
        <begin position="1"/>
        <end position="54"/>
    </location>
</feature>
<reference evidence="2" key="1">
    <citation type="submission" date="2021-06" db="EMBL/GenBank/DDBJ databases">
        <authorList>
            <person name="Hodson N. C."/>
            <person name="Mongue J. A."/>
            <person name="Jaron S. K."/>
        </authorList>
    </citation>
    <scope>NUCLEOTIDE SEQUENCE</scope>
</reference>
<feature type="non-terminal residue" evidence="2">
    <location>
        <position position="54"/>
    </location>
</feature>
<feature type="compositionally biased region" description="Polar residues" evidence="1">
    <location>
        <begin position="23"/>
        <end position="39"/>
    </location>
</feature>
<protein>
    <submittedName>
        <fullName evidence="2">Uncharacterized protein</fullName>
    </submittedName>
</protein>
<proteinExistence type="predicted"/>
<dbReference type="AlphaFoldDB" id="A0A8J2JMI6"/>
<gene>
    <name evidence="2" type="ORF">AFUS01_LOCUS10779</name>
</gene>
<dbReference type="Proteomes" id="UP000708208">
    <property type="component" value="Unassembled WGS sequence"/>
</dbReference>
<name>A0A8J2JMI6_9HEXA</name>
<dbReference type="EMBL" id="CAJVCH010080713">
    <property type="protein sequence ID" value="CAG7721572.1"/>
    <property type="molecule type" value="Genomic_DNA"/>
</dbReference>
<evidence type="ECO:0000313" key="2">
    <source>
        <dbReference type="EMBL" id="CAG7721572.1"/>
    </source>
</evidence>
<organism evidence="2 3">
    <name type="scientific">Allacma fusca</name>
    <dbReference type="NCBI Taxonomy" id="39272"/>
    <lineage>
        <taxon>Eukaryota</taxon>
        <taxon>Metazoa</taxon>
        <taxon>Ecdysozoa</taxon>
        <taxon>Arthropoda</taxon>
        <taxon>Hexapoda</taxon>
        <taxon>Collembola</taxon>
        <taxon>Symphypleona</taxon>
        <taxon>Sminthuridae</taxon>
        <taxon>Allacma</taxon>
    </lineage>
</organism>
<evidence type="ECO:0000256" key="1">
    <source>
        <dbReference type="SAM" id="MobiDB-lite"/>
    </source>
</evidence>